<evidence type="ECO:0000256" key="1">
    <source>
        <dbReference type="SAM" id="Phobius"/>
    </source>
</evidence>
<accession>A0A3Q2WZA4</accession>
<dbReference type="Proteomes" id="UP000264840">
    <property type="component" value="Unplaced"/>
</dbReference>
<name>A0A3Q2WZA4_HAPBU</name>
<feature type="transmembrane region" description="Helical" evidence="1">
    <location>
        <begin position="43"/>
        <end position="62"/>
    </location>
</feature>
<keyword evidence="1" id="KW-0812">Transmembrane</keyword>
<sequence length="112" mass="13022">MLSFFFELEEAVSLISKRNSKFCFVRPQDSFHCVSYVCACAPLLWYMCVYACVHMLVCLYVYSCCEDQYLLIVSHHGNVLFLWGQTCNPHVRVCVRVRVCVCFPVVMRPTMS</sequence>
<reference evidence="2" key="2">
    <citation type="submission" date="2025-09" db="UniProtKB">
        <authorList>
            <consortium name="Ensembl"/>
        </authorList>
    </citation>
    <scope>IDENTIFICATION</scope>
</reference>
<protein>
    <submittedName>
        <fullName evidence="2">Uncharacterized protein</fullName>
    </submittedName>
</protein>
<reference evidence="2" key="1">
    <citation type="submission" date="2025-08" db="UniProtKB">
        <authorList>
            <consortium name="Ensembl"/>
        </authorList>
    </citation>
    <scope>IDENTIFICATION</scope>
</reference>
<organism evidence="2 3">
    <name type="scientific">Haplochromis burtoni</name>
    <name type="common">Burton's mouthbrooder</name>
    <name type="synonym">Chromis burtoni</name>
    <dbReference type="NCBI Taxonomy" id="8153"/>
    <lineage>
        <taxon>Eukaryota</taxon>
        <taxon>Metazoa</taxon>
        <taxon>Chordata</taxon>
        <taxon>Craniata</taxon>
        <taxon>Vertebrata</taxon>
        <taxon>Euteleostomi</taxon>
        <taxon>Actinopterygii</taxon>
        <taxon>Neopterygii</taxon>
        <taxon>Teleostei</taxon>
        <taxon>Neoteleostei</taxon>
        <taxon>Acanthomorphata</taxon>
        <taxon>Ovalentaria</taxon>
        <taxon>Cichlomorphae</taxon>
        <taxon>Cichliformes</taxon>
        <taxon>Cichlidae</taxon>
        <taxon>African cichlids</taxon>
        <taxon>Pseudocrenilabrinae</taxon>
        <taxon>Haplochromini</taxon>
        <taxon>Haplochromis</taxon>
    </lineage>
</organism>
<evidence type="ECO:0000313" key="2">
    <source>
        <dbReference type="Ensembl" id="ENSHBUP00000032454.1"/>
    </source>
</evidence>
<keyword evidence="1" id="KW-1133">Transmembrane helix</keyword>
<dbReference type="Ensembl" id="ENSHBUT00000025388.1">
    <property type="protein sequence ID" value="ENSHBUP00000032454.1"/>
    <property type="gene ID" value="ENSHBUG00000018753.1"/>
</dbReference>
<dbReference type="AlphaFoldDB" id="A0A3Q2WZA4"/>
<proteinExistence type="predicted"/>
<keyword evidence="1" id="KW-0472">Membrane</keyword>
<evidence type="ECO:0000313" key="3">
    <source>
        <dbReference type="Proteomes" id="UP000264840"/>
    </source>
</evidence>
<keyword evidence="3" id="KW-1185">Reference proteome</keyword>